<feature type="region of interest" description="Disordered" evidence="2">
    <location>
        <begin position="22"/>
        <end position="46"/>
    </location>
</feature>
<keyword evidence="1" id="KW-0863">Zinc-finger</keyword>
<dbReference type="PANTHER" id="PTHR35046:SF23">
    <property type="entry name" value="NUCLEOTIDYLTRANSFERASE, RIBONUCLEASE H"/>
    <property type="match status" value="1"/>
</dbReference>
<dbReference type="GO" id="GO:0003676">
    <property type="term" value="F:nucleic acid binding"/>
    <property type="evidence" value="ECO:0007669"/>
    <property type="project" value="InterPro"/>
</dbReference>
<keyword evidence="5" id="KW-1185">Reference proteome</keyword>
<dbReference type="InterPro" id="IPR001878">
    <property type="entry name" value="Znf_CCHC"/>
</dbReference>
<feature type="compositionally biased region" description="Polar residues" evidence="2">
    <location>
        <begin position="274"/>
        <end position="291"/>
    </location>
</feature>
<accession>A0A5N6M997</accession>
<dbReference type="SUPFAM" id="SSF57756">
    <property type="entry name" value="Retrovirus zinc finger-like domains"/>
    <property type="match status" value="1"/>
</dbReference>
<evidence type="ECO:0000256" key="2">
    <source>
        <dbReference type="SAM" id="MobiDB-lite"/>
    </source>
</evidence>
<feature type="region of interest" description="Disordered" evidence="2">
    <location>
        <begin position="262"/>
        <end position="312"/>
    </location>
</feature>
<name>A0A5N6M997_9ASTR</name>
<keyword evidence="1" id="KW-0479">Metal-binding</keyword>
<protein>
    <recommendedName>
        <fullName evidence="3">CCHC-type domain-containing protein</fullName>
    </recommendedName>
</protein>
<evidence type="ECO:0000256" key="1">
    <source>
        <dbReference type="PROSITE-ProRule" id="PRU00047"/>
    </source>
</evidence>
<evidence type="ECO:0000259" key="3">
    <source>
        <dbReference type="PROSITE" id="PS50158"/>
    </source>
</evidence>
<proteinExistence type="predicted"/>
<dbReference type="Proteomes" id="UP000326396">
    <property type="component" value="Linkage Group LG6"/>
</dbReference>
<organism evidence="4 5">
    <name type="scientific">Mikania micrantha</name>
    <name type="common">bitter vine</name>
    <dbReference type="NCBI Taxonomy" id="192012"/>
    <lineage>
        <taxon>Eukaryota</taxon>
        <taxon>Viridiplantae</taxon>
        <taxon>Streptophyta</taxon>
        <taxon>Embryophyta</taxon>
        <taxon>Tracheophyta</taxon>
        <taxon>Spermatophyta</taxon>
        <taxon>Magnoliopsida</taxon>
        <taxon>eudicotyledons</taxon>
        <taxon>Gunneridae</taxon>
        <taxon>Pentapetalae</taxon>
        <taxon>asterids</taxon>
        <taxon>campanulids</taxon>
        <taxon>Asterales</taxon>
        <taxon>Asteraceae</taxon>
        <taxon>Asteroideae</taxon>
        <taxon>Heliantheae alliance</taxon>
        <taxon>Eupatorieae</taxon>
        <taxon>Mikania</taxon>
    </lineage>
</organism>
<dbReference type="AlphaFoldDB" id="A0A5N6M997"/>
<feature type="domain" description="CCHC-type" evidence="3">
    <location>
        <begin position="313"/>
        <end position="329"/>
    </location>
</feature>
<dbReference type="GO" id="GO:0008270">
    <property type="term" value="F:zinc ion binding"/>
    <property type="evidence" value="ECO:0007669"/>
    <property type="project" value="UniProtKB-KW"/>
</dbReference>
<keyword evidence="1" id="KW-0862">Zinc</keyword>
<reference evidence="4 5" key="1">
    <citation type="submission" date="2019-05" db="EMBL/GenBank/DDBJ databases">
        <title>Mikania micrantha, genome provides insights into the molecular mechanism of rapid growth.</title>
        <authorList>
            <person name="Liu B."/>
        </authorList>
    </citation>
    <scope>NUCLEOTIDE SEQUENCE [LARGE SCALE GENOMIC DNA]</scope>
    <source>
        <strain evidence="4">NLD-2019</strain>
        <tissue evidence="4">Leaf</tissue>
    </source>
</reference>
<evidence type="ECO:0000313" key="4">
    <source>
        <dbReference type="EMBL" id="KAD3336751.1"/>
    </source>
</evidence>
<feature type="compositionally biased region" description="Basic and acidic residues" evidence="2">
    <location>
        <begin position="95"/>
        <end position="110"/>
    </location>
</feature>
<sequence length="424" mass="48464">MRIMGQPLWAQMTAHQITSKWAKDQLDNSKGIGATCNEDPRRDPRDVEEIARLQQRVRDLELQQHIRSEEETDTDPLIWEDGPGDQPPFDQDNPFARREPRPPGPRDDPLRSLGFKIDIPEFDGKAEPDMFIDWLQTVERFFDLREVPDAFKVKLVAVKLRKYASLWWEHVKKKRAQEGKSKESFVEYHNVAQRSTSVEELICEFDRLRMRCGAEEEEEHIIARFLGALRPEISDIVQLQPYWTFNDVCQLALKVEKQLRNKSRPLPPRISSARADSSKPSAGPSTNSRPQSAKPDGPPHLPNPPTSARGPPRCFKCGGLGHFARECPNTQLVTLVGESPAVYDTEVEEPQEEETETVYPNKGEALVIQRALSTNPVPPSEDNLWLRHNIFRTKCTIKGKICTIIIDGEHKFFPATTSRAYFQP</sequence>
<dbReference type="InterPro" id="IPR036875">
    <property type="entry name" value="Znf_CCHC_sf"/>
</dbReference>
<dbReference type="PANTHER" id="PTHR35046">
    <property type="entry name" value="ZINC KNUCKLE (CCHC-TYPE) FAMILY PROTEIN"/>
    <property type="match status" value="1"/>
</dbReference>
<dbReference type="Gene3D" id="4.10.60.10">
    <property type="entry name" value="Zinc finger, CCHC-type"/>
    <property type="match status" value="1"/>
</dbReference>
<gene>
    <name evidence="4" type="ORF">E3N88_32270</name>
</gene>
<comment type="caution">
    <text evidence="4">The sequence shown here is derived from an EMBL/GenBank/DDBJ whole genome shotgun (WGS) entry which is preliminary data.</text>
</comment>
<feature type="compositionally biased region" description="Pro residues" evidence="2">
    <location>
        <begin position="296"/>
        <end position="305"/>
    </location>
</feature>
<dbReference type="OrthoDB" id="1934635at2759"/>
<feature type="region of interest" description="Disordered" evidence="2">
    <location>
        <begin position="61"/>
        <end position="113"/>
    </location>
</feature>
<dbReference type="SMART" id="SM00343">
    <property type="entry name" value="ZnF_C2HC"/>
    <property type="match status" value="1"/>
</dbReference>
<dbReference type="EMBL" id="SZYD01000016">
    <property type="protein sequence ID" value="KAD3336751.1"/>
    <property type="molecule type" value="Genomic_DNA"/>
</dbReference>
<dbReference type="PROSITE" id="PS50158">
    <property type="entry name" value="ZF_CCHC"/>
    <property type="match status" value="1"/>
</dbReference>
<dbReference type="Pfam" id="PF00098">
    <property type="entry name" value="zf-CCHC"/>
    <property type="match status" value="1"/>
</dbReference>
<evidence type="ECO:0000313" key="5">
    <source>
        <dbReference type="Proteomes" id="UP000326396"/>
    </source>
</evidence>